<keyword evidence="12" id="KW-1185">Reference proteome</keyword>
<sequence>MLRQQLIDDRDFQVCRVISQVCCIKNWRKFQCSEGKGIAYSGRACPKSFSKPELYESKKCCKCCQLGLLAKETLRLSCSQMQSKVPHCGSVFYECCSGREEPGMGSSPAQCPANCRQKCDQRSGKPICGCYKGYKLNKDKATCNDVDECAKNPCKSFERCLNTVGSYKCEKIPTTTGKTTKITTTLKTTTARPSCGAGYFYDDTEKDCLDIDECKQSDLHNCHGAYQRCWNTPGSFICNCPSGFKYHSKSGDCVDINECEAPHLNGCKAGMRCENNVGSYKCRRAAGCGSGYTLDEISQECFDINECEVGTHGCMIWQNCINLLGSNSCIRKNCTVGYRLNYKTGECSLIPCNPGYSALKTGRCEDINECKASKNPCSEGEEECINTPGSFVCKIIRTCPKGFILDNSITELDCVDLNECAINGSICEDSKMKCLNTYGSYICECPRGYAKSGSSCEDINECLEERRYSGRICPENSDCINTKGSYYCECRIGFAKKNDMCQDVDECQIGGNDCEQLCFNRFGSYGCSCRKGYRLGTDRKSCIDYDECKTGPYPCYGLCKNKAGSFECSCPSGYKLDWSGRICKDIDECQSRNACRYNQLCVNKKGSHTCVSKVCPRGYSKKLAYGRISCINRARTFCNNRGGKCKRKPWKVEYHYSSFAAEHSAVQDVFSIKGPFIKRISIKFEFGVEYCHLKNGTKLDLASYFRLYVHPNRSHEAILKTTRQLPSNSEISIKVLMHKYSKQRGQVDRYVSMAEHHLIMFVTKLPWPVSRVNRRRRRYYALH</sequence>
<keyword evidence="5" id="KW-0732">Signal</keyword>
<keyword evidence="6" id="KW-0677">Repeat</keyword>
<comment type="subcellular location">
    <subcellularLocation>
        <location evidence="1">Secreted</location>
        <location evidence="1">Extracellular space</location>
        <location evidence="1">Extracellular matrix</location>
    </subcellularLocation>
</comment>
<dbReference type="FunFam" id="2.10.25.10:FF:000506">
    <property type="entry name" value="Adhesion G protein-coupled receptor E1"/>
    <property type="match status" value="1"/>
</dbReference>
<dbReference type="Pfam" id="PF12662">
    <property type="entry name" value="cEGF"/>
    <property type="match status" value="1"/>
</dbReference>
<keyword evidence="8" id="KW-0325">Glycoprotein</keyword>
<dbReference type="InterPro" id="IPR001881">
    <property type="entry name" value="EGF-like_Ca-bd_dom"/>
</dbReference>
<evidence type="ECO:0000313" key="12">
    <source>
        <dbReference type="Proteomes" id="UP000549394"/>
    </source>
</evidence>
<dbReference type="InterPro" id="IPR052235">
    <property type="entry name" value="Nephronectin_domain"/>
</dbReference>
<comment type="similarity">
    <text evidence="2">Belongs to the fibulin family.</text>
</comment>
<dbReference type="InterPro" id="IPR026823">
    <property type="entry name" value="cEGF"/>
</dbReference>
<keyword evidence="3" id="KW-0272">Extracellular matrix</keyword>
<comment type="caution">
    <text evidence="9">Lacks conserved residue(s) required for the propagation of feature annotation.</text>
</comment>
<keyword evidence="7" id="KW-1015">Disulfide bond</keyword>
<dbReference type="CDD" id="cd00054">
    <property type="entry name" value="EGF_CA"/>
    <property type="match status" value="4"/>
</dbReference>
<accession>A0A7I8W6G6</accession>
<keyword evidence="4 9" id="KW-0245">EGF-like domain</keyword>
<dbReference type="FunFam" id="2.10.25.10:FF:000038">
    <property type="entry name" value="Fibrillin 2"/>
    <property type="match status" value="1"/>
</dbReference>
<dbReference type="Gene3D" id="2.10.25.10">
    <property type="entry name" value="Laminin"/>
    <property type="match status" value="11"/>
</dbReference>
<dbReference type="PANTHER" id="PTHR24050">
    <property type="entry name" value="PA14 DOMAIN-CONTAINING PROTEIN"/>
    <property type="match status" value="1"/>
</dbReference>
<evidence type="ECO:0000256" key="3">
    <source>
        <dbReference type="ARBA" id="ARBA00022530"/>
    </source>
</evidence>
<dbReference type="FunFam" id="2.10.25.10:FF:000005">
    <property type="entry name" value="Fibrillin 2"/>
    <property type="match status" value="2"/>
</dbReference>
<evidence type="ECO:0000256" key="2">
    <source>
        <dbReference type="ARBA" id="ARBA00006127"/>
    </source>
</evidence>
<dbReference type="SMART" id="SM00181">
    <property type="entry name" value="EGF"/>
    <property type="match status" value="10"/>
</dbReference>
<dbReference type="PROSITE" id="PS00010">
    <property type="entry name" value="ASX_HYDROXYL"/>
    <property type="match status" value="4"/>
</dbReference>
<evidence type="ECO:0000256" key="7">
    <source>
        <dbReference type="ARBA" id="ARBA00023157"/>
    </source>
</evidence>
<keyword evidence="3" id="KW-0964">Secreted</keyword>
<dbReference type="OrthoDB" id="10022113at2759"/>
<dbReference type="Pfam" id="PF07645">
    <property type="entry name" value="EGF_CA"/>
    <property type="match status" value="8"/>
</dbReference>
<dbReference type="PANTHER" id="PTHR24050:SF28">
    <property type="entry name" value="UROMODULIN-LIKE"/>
    <property type="match status" value="1"/>
</dbReference>
<feature type="domain" description="EGF-like" evidence="10">
    <location>
        <begin position="458"/>
        <end position="502"/>
    </location>
</feature>
<proteinExistence type="inferred from homology"/>
<dbReference type="PROSITE" id="PS01186">
    <property type="entry name" value="EGF_2"/>
    <property type="match status" value="4"/>
</dbReference>
<dbReference type="PROSITE" id="PS50026">
    <property type="entry name" value="EGF_3"/>
    <property type="match status" value="4"/>
</dbReference>
<dbReference type="InterPro" id="IPR018097">
    <property type="entry name" value="EGF_Ca-bd_CS"/>
</dbReference>
<reference evidence="11 12" key="1">
    <citation type="submission" date="2020-08" db="EMBL/GenBank/DDBJ databases">
        <authorList>
            <person name="Hejnol A."/>
        </authorList>
    </citation>
    <scope>NUCLEOTIDE SEQUENCE [LARGE SCALE GENOMIC DNA]</scope>
</reference>
<dbReference type="InterPro" id="IPR049883">
    <property type="entry name" value="NOTCH1_EGF-like"/>
</dbReference>
<evidence type="ECO:0000256" key="4">
    <source>
        <dbReference type="ARBA" id="ARBA00022536"/>
    </source>
</evidence>
<dbReference type="AlphaFoldDB" id="A0A7I8W6G6"/>
<name>A0A7I8W6G6_9ANNE</name>
<dbReference type="InterPro" id="IPR009030">
    <property type="entry name" value="Growth_fac_rcpt_cys_sf"/>
</dbReference>
<dbReference type="SUPFAM" id="SSF57196">
    <property type="entry name" value="EGF/Laminin"/>
    <property type="match status" value="4"/>
</dbReference>
<feature type="domain" description="EGF-like" evidence="10">
    <location>
        <begin position="416"/>
        <end position="457"/>
    </location>
</feature>
<evidence type="ECO:0000256" key="8">
    <source>
        <dbReference type="ARBA" id="ARBA00023180"/>
    </source>
</evidence>
<dbReference type="InterPro" id="IPR000742">
    <property type="entry name" value="EGF"/>
</dbReference>
<dbReference type="InterPro" id="IPR000152">
    <property type="entry name" value="EGF-type_Asp/Asn_hydroxyl_site"/>
</dbReference>
<dbReference type="SUPFAM" id="SSF57184">
    <property type="entry name" value="Growth factor receptor domain"/>
    <property type="match status" value="2"/>
</dbReference>
<feature type="domain" description="EGF-like" evidence="10">
    <location>
        <begin position="145"/>
        <end position="181"/>
    </location>
</feature>
<organism evidence="11 12">
    <name type="scientific">Dimorphilus gyrociliatus</name>
    <dbReference type="NCBI Taxonomy" id="2664684"/>
    <lineage>
        <taxon>Eukaryota</taxon>
        <taxon>Metazoa</taxon>
        <taxon>Spiralia</taxon>
        <taxon>Lophotrochozoa</taxon>
        <taxon>Annelida</taxon>
        <taxon>Polychaeta</taxon>
        <taxon>Polychaeta incertae sedis</taxon>
        <taxon>Dinophilidae</taxon>
        <taxon>Dimorphilus</taxon>
    </lineage>
</organism>
<dbReference type="PROSITE" id="PS01187">
    <property type="entry name" value="EGF_CA"/>
    <property type="match status" value="2"/>
</dbReference>
<evidence type="ECO:0000259" key="10">
    <source>
        <dbReference type="PROSITE" id="PS50026"/>
    </source>
</evidence>
<comment type="caution">
    <text evidence="11">The sequence shown here is derived from an EMBL/GenBank/DDBJ whole genome shotgun (WGS) entry which is preliminary data.</text>
</comment>
<dbReference type="Proteomes" id="UP000549394">
    <property type="component" value="Unassembled WGS sequence"/>
</dbReference>
<gene>
    <name evidence="11" type="ORF">DGYR_LOCUS11728</name>
</gene>
<evidence type="ECO:0000256" key="6">
    <source>
        <dbReference type="ARBA" id="ARBA00022737"/>
    </source>
</evidence>
<evidence type="ECO:0000256" key="1">
    <source>
        <dbReference type="ARBA" id="ARBA00004498"/>
    </source>
</evidence>
<dbReference type="EMBL" id="CAJFCJ010000020">
    <property type="protein sequence ID" value="CAD5124141.1"/>
    <property type="molecule type" value="Genomic_DNA"/>
</dbReference>
<evidence type="ECO:0000313" key="11">
    <source>
        <dbReference type="EMBL" id="CAD5124141.1"/>
    </source>
</evidence>
<dbReference type="GO" id="GO:0005509">
    <property type="term" value="F:calcium ion binding"/>
    <property type="evidence" value="ECO:0007669"/>
    <property type="project" value="InterPro"/>
</dbReference>
<protein>
    <submittedName>
        <fullName evidence="11">DgyrCDS12441</fullName>
    </submittedName>
</protein>
<evidence type="ECO:0000256" key="5">
    <source>
        <dbReference type="ARBA" id="ARBA00022729"/>
    </source>
</evidence>
<evidence type="ECO:0000256" key="9">
    <source>
        <dbReference type="PROSITE-ProRule" id="PRU00076"/>
    </source>
</evidence>
<dbReference type="SMART" id="SM00179">
    <property type="entry name" value="EGF_CA"/>
    <property type="match status" value="10"/>
</dbReference>
<feature type="domain" description="EGF-like" evidence="10">
    <location>
        <begin position="210"/>
        <end position="250"/>
    </location>
</feature>